<feature type="transmembrane region" description="Helical" evidence="12">
    <location>
        <begin position="154"/>
        <end position="176"/>
    </location>
</feature>
<gene>
    <name evidence="14" type="ORF">BU16DRAFT_459209</name>
</gene>
<sequence length="364" mass="40550">PLSSVPETIGYLKSLGLDYGWGPTAVAEWLLEHIHVWSGMPWGLSILAAAFTVRVGCFYFYVQGADTTAKMRALKPIIDPLNARMKMALNAGDKEGTMRYRRESQKVYKDMGIRPIRHVFAGPVLQGLLGFGAFRLSRGMADIPVPGFLDGGMLWFTNLAIPDPIYLLPLLTAGAVHMVARVGGETGAPLQPIQKKLMMYGLPGLTILFSWWLPAATQLTFLAGSVLSLLQALIFRQPRIRQALNLTPLYKPPVIRPPTIETRFAVRPQQPTAGRKPVYQAPSSSIGTAPDPLAPPQQKEAEKPGFATKLFTQAREAAGDMFPDALVRMTQSQEKQRRQRLKKQAELYEARRQAQIDEERRYRK</sequence>
<feature type="transmembrane region" description="Helical" evidence="12">
    <location>
        <begin position="197"/>
        <end position="213"/>
    </location>
</feature>
<dbReference type="GO" id="GO:0032979">
    <property type="term" value="P:protein insertion into mitochondrial inner membrane from matrix"/>
    <property type="evidence" value="ECO:0007669"/>
    <property type="project" value="TreeGrafter"/>
</dbReference>
<comment type="subcellular location">
    <subcellularLocation>
        <location evidence="9">Membrane</location>
        <topology evidence="9">Multi-pass membrane protein</topology>
    </subcellularLocation>
    <subcellularLocation>
        <location evidence="1">Mitochondrion inner membrane</location>
        <topology evidence="1">Multi-pass membrane protein</topology>
    </subcellularLocation>
</comment>
<evidence type="ECO:0000256" key="2">
    <source>
        <dbReference type="ARBA" id="ARBA00009877"/>
    </source>
</evidence>
<reference evidence="14" key="1">
    <citation type="journal article" date="2020" name="Stud. Mycol.">
        <title>101 Dothideomycetes genomes: a test case for predicting lifestyles and emergence of pathogens.</title>
        <authorList>
            <person name="Haridas S."/>
            <person name="Albert R."/>
            <person name="Binder M."/>
            <person name="Bloem J."/>
            <person name="Labutti K."/>
            <person name="Salamov A."/>
            <person name="Andreopoulos B."/>
            <person name="Baker S."/>
            <person name="Barry K."/>
            <person name="Bills G."/>
            <person name="Bluhm B."/>
            <person name="Cannon C."/>
            <person name="Castanera R."/>
            <person name="Culley D."/>
            <person name="Daum C."/>
            <person name="Ezra D."/>
            <person name="Gonzalez J."/>
            <person name="Henrissat B."/>
            <person name="Kuo A."/>
            <person name="Liang C."/>
            <person name="Lipzen A."/>
            <person name="Lutzoni F."/>
            <person name="Magnuson J."/>
            <person name="Mondo S."/>
            <person name="Nolan M."/>
            <person name="Ohm R."/>
            <person name="Pangilinan J."/>
            <person name="Park H.-J."/>
            <person name="Ramirez L."/>
            <person name="Alfaro M."/>
            <person name="Sun H."/>
            <person name="Tritt A."/>
            <person name="Yoshinaga Y."/>
            <person name="Zwiers L.-H."/>
            <person name="Turgeon B."/>
            <person name="Goodwin S."/>
            <person name="Spatafora J."/>
            <person name="Crous P."/>
            <person name="Grigoriev I."/>
        </authorList>
    </citation>
    <scope>NUCLEOTIDE SEQUENCE</scope>
    <source>
        <strain evidence="14">CBS 269.34</strain>
    </source>
</reference>
<feature type="non-terminal residue" evidence="14">
    <location>
        <position position="1"/>
    </location>
</feature>
<dbReference type="PANTHER" id="PTHR12428:SF66">
    <property type="entry name" value="MITOCHONDRIAL INNER MEMBRANE PROTEIN OXA1L"/>
    <property type="match status" value="1"/>
</dbReference>
<feature type="transmembrane region" description="Helical" evidence="12">
    <location>
        <begin position="116"/>
        <end position="134"/>
    </location>
</feature>
<feature type="domain" description="Membrane insertase YidC/Oxa/ALB C-terminal" evidence="13">
    <location>
        <begin position="42"/>
        <end position="236"/>
    </location>
</feature>
<evidence type="ECO:0000256" key="4">
    <source>
        <dbReference type="ARBA" id="ARBA00022792"/>
    </source>
</evidence>
<comment type="similarity">
    <text evidence="2 9">Belongs to the OXA1/ALB3/YidC family.</text>
</comment>
<evidence type="ECO:0000256" key="11">
    <source>
        <dbReference type="SAM" id="MobiDB-lite"/>
    </source>
</evidence>
<dbReference type="CDD" id="cd20069">
    <property type="entry name" value="5TM_Oxa1-like"/>
    <property type="match status" value="1"/>
</dbReference>
<evidence type="ECO:0000256" key="9">
    <source>
        <dbReference type="RuleBase" id="RU003945"/>
    </source>
</evidence>
<evidence type="ECO:0000256" key="3">
    <source>
        <dbReference type="ARBA" id="ARBA00022692"/>
    </source>
</evidence>
<keyword evidence="10" id="KW-0175">Coiled coil</keyword>
<keyword evidence="8 12" id="KW-0472">Membrane</keyword>
<evidence type="ECO:0000256" key="7">
    <source>
        <dbReference type="ARBA" id="ARBA00023128"/>
    </source>
</evidence>
<proteinExistence type="inferred from homology"/>
<evidence type="ECO:0000256" key="12">
    <source>
        <dbReference type="SAM" id="Phobius"/>
    </source>
</evidence>
<dbReference type="InterPro" id="IPR028055">
    <property type="entry name" value="YidC/Oxa/ALB_C"/>
</dbReference>
<dbReference type="GO" id="GO:0005743">
    <property type="term" value="C:mitochondrial inner membrane"/>
    <property type="evidence" value="ECO:0007669"/>
    <property type="project" value="UniProtKB-SubCell"/>
</dbReference>
<evidence type="ECO:0000256" key="10">
    <source>
        <dbReference type="SAM" id="Coils"/>
    </source>
</evidence>
<evidence type="ECO:0000313" key="15">
    <source>
        <dbReference type="Proteomes" id="UP000799750"/>
    </source>
</evidence>
<evidence type="ECO:0000256" key="1">
    <source>
        <dbReference type="ARBA" id="ARBA00004448"/>
    </source>
</evidence>
<feature type="coiled-coil region" evidence="10">
    <location>
        <begin position="331"/>
        <end position="358"/>
    </location>
</feature>
<evidence type="ECO:0000256" key="5">
    <source>
        <dbReference type="ARBA" id="ARBA00022946"/>
    </source>
</evidence>
<feature type="transmembrane region" description="Helical" evidence="12">
    <location>
        <begin position="219"/>
        <end position="235"/>
    </location>
</feature>
<name>A0A6A6QZS4_9PEZI</name>
<dbReference type="AlphaFoldDB" id="A0A6A6QZS4"/>
<keyword evidence="4" id="KW-0999">Mitochondrion inner membrane</keyword>
<keyword evidence="3 9" id="KW-0812">Transmembrane</keyword>
<accession>A0A6A6QZS4</accession>
<keyword evidence="6 12" id="KW-1133">Transmembrane helix</keyword>
<dbReference type="EMBL" id="MU004187">
    <property type="protein sequence ID" value="KAF2497113.1"/>
    <property type="molecule type" value="Genomic_DNA"/>
</dbReference>
<organism evidence="14 15">
    <name type="scientific">Lophium mytilinum</name>
    <dbReference type="NCBI Taxonomy" id="390894"/>
    <lineage>
        <taxon>Eukaryota</taxon>
        <taxon>Fungi</taxon>
        <taxon>Dikarya</taxon>
        <taxon>Ascomycota</taxon>
        <taxon>Pezizomycotina</taxon>
        <taxon>Dothideomycetes</taxon>
        <taxon>Pleosporomycetidae</taxon>
        <taxon>Mytilinidiales</taxon>
        <taxon>Mytilinidiaceae</taxon>
        <taxon>Lophium</taxon>
    </lineage>
</organism>
<evidence type="ECO:0000256" key="8">
    <source>
        <dbReference type="ARBA" id="ARBA00023136"/>
    </source>
</evidence>
<evidence type="ECO:0000256" key="6">
    <source>
        <dbReference type="ARBA" id="ARBA00022989"/>
    </source>
</evidence>
<evidence type="ECO:0000313" key="14">
    <source>
        <dbReference type="EMBL" id="KAF2497113.1"/>
    </source>
</evidence>
<keyword evidence="15" id="KW-1185">Reference proteome</keyword>
<dbReference type="OrthoDB" id="2148490at2759"/>
<dbReference type="Proteomes" id="UP000799750">
    <property type="component" value="Unassembled WGS sequence"/>
</dbReference>
<dbReference type="Pfam" id="PF02096">
    <property type="entry name" value="60KD_IMP"/>
    <property type="match status" value="1"/>
</dbReference>
<protein>
    <recommendedName>
        <fullName evidence="13">Membrane insertase YidC/Oxa/ALB C-terminal domain-containing protein</fullName>
    </recommendedName>
</protein>
<feature type="transmembrane region" description="Helical" evidence="12">
    <location>
        <begin position="42"/>
        <end position="62"/>
    </location>
</feature>
<keyword evidence="5" id="KW-0809">Transit peptide</keyword>
<dbReference type="InterPro" id="IPR001708">
    <property type="entry name" value="YidC/ALB3/OXA1/COX18"/>
</dbReference>
<dbReference type="GO" id="GO:0032977">
    <property type="term" value="F:membrane insertase activity"/>
    <property type="evidence" value="ECO:0007669"/>
    <property type="project" value="InterPro"/>
</dbReference>
<keyword evidence="7" id="KW-0496">Mitochondrion</keyword>
<evidence type="ECO:0000259" key="13">
    <source>
        <dbReference type="Pfam" id="PF02096"/>
    </source>
</evidence>
<feature type="region of interest" description="Disordered" evidence="11">
    <location>
        <begin position="267"/>
        <end position="305"/>
    </location>
</feature>
<dbReference type="PANTHER" id="PTHR12428">
    <property type="entry name" value="OXA1"/>
    <property type="match status" value="1"/>
</dbReference>